<accession>A0A7D4TFL5</accession>
<dbReference type="AlphaFoldDB" id="A0A7D4TFL5"/>
<dbReference type="InterPro" id="IPR011990">
    <property type="entry name" value="TPR-like_helical_dom_sf"/>
</dbReference>
<evidence type="ECO:0000313" key="2">
    <source>
        <dbReference type="Proteomes" id="UP000502498"/>
    </source>
</evidence>
<name>A0A7D4TFL5_9MICO</name>
<organism evidence="1 2">
    <name type="scientific">Microbacterium hominis</name>
    <dbReference type="NCBI Taxonomy" id="162426"/>
    <lineage>
        <taxon>Bacteria</taxon>
        <taxon>Bacillati</taxon>
        <taxon>Actinomycetota</taxon>
        <taxon>Actinomycetes</taxon>
        <taxon>Micrococcales</taxon>
        <taxon>Microbacteriaceae</taxon>
        <taxon>Microbacterium</taxon>
    </lineage>
</organism>
<dbReference type="Gene3D" id="1.25.40.10">
    <property type="entry name" value="Tetratricopeptide repeat domain"/>
    <property type="match status" value="1"/>
</dbReference>
<reference evidence="1 2" key="1">
    <citation type="submission" date="2020-05" db="EMBL/GenBank/DDBJ databases">
        <title>Strain PA2F3 complete genome.</title>
        <authorList>
            <person name="Kim Y.-S."/>
            <person name="Kim S.-J."/>
            <person name="Jung H.-k."/>
            <person name="Kim S.-E."/>
            <person name="Kim K.-H."/>
        </authorList>
    </citation>
    <scope>NUCLEOTIDE SEQUENCE [LARGE SCALE GENOMIC DNA]</scope>
    <source>
        <strain evidence="1 2">PA2F3</strain>
    </source>
</reference>
<gene>
    <name evidence="1" type="ORF">HQM25_04065</name>
</gene>
<evidence type="ECO:0000313" key="1">
    <source>
        <dbReference type="EMBL" id="QKJ18641.1"/>
    </source>
</evidence>
<dbReference type="RefSeq" id="WP_172989082.1">
    <property type="nucleotide sequence ID" value="NZ_CP054038.1"/>
</dbReference>
<proteinExistence type="predicted"/>
<sequence length="204" mass="21970">MVLAQERLDRLWDFSDPAGSEERLRAAADAEPDAAVHAELATQVVRAMGLQERFDEAHVLLDGVSHPGAAVTTRVGLERGRLRLSAGEPEPAVPLFRAAVDSAASASLVFLQVDALHMLAIADAERAEAWTAEALRVLDGVSDARTLRWTVSLHSNAGWMLLDAGRAAEAVTAFENARDAARQWGTAEQRQWAEEALAEARAAL</sequence>
<evidence type="ECO:0008006" key="3">
    <source>
        <dbReference type="Google" id="ProtNLM"/>
    </source>
</evidence>
<protein>
    <recommendedName>
        <fullName evidence="3">Tetratricopeptide repeat protein</fullName>
    </recommendedName>
</protein>
<dbReference type="SUPFAM" id="SSF48452">
    <property type="entry name" value="TPR-like"/>
    <property type="match status" value="1"/>
</dbReference>
<dbReference type="Proteomes" id="UP000502498">
    <property type="component" value="Chromosome"/>
</dbReference>
<dbReference type="EMBL" id="CP054038">
    <property type="protein sequence ID" value="QKJ18641.1"/>
    <property type="molecule type" value="Genomic_DNA"/>
</dbReference>